<evidence type="ECO:0000313" key="4">
    <source>
        <dbReference type="Proteomes" id="UP000825381"/>
    </source>
</evidence>
<evidence type="ECO:0008006" key="5">
    <source>
        <dbReference type="Google" id="ProtNLM"/>
    </source>
</evidence>
<evidence type="ECO:0000256" key="1">
    <source>
        <dbReference type="SAM" id="Coils"/>
    </source>
</evidence>
<keyword evidence="4" id="KW-1185">Reference proteome</keyword>
<accession>A0ABX8VBV3</accession>
<feature type="chain" id="PRO_5046130893" description="Peptidase S74 domain-containing protein" evidence="2">
    <location>
        <begin position="17"/>
        <end position="429"/>
    </location>
</feature>
<protein>
    <recommendedName>
        <fullName evidence="5">Peptidase S74 domain-containing protein</fullName>
    </recommendedName>
</protein>
<keyword evidence="2" id="KW-0732">Signal</keyword>
<evidence type="ECO:0000313" key="3">
    <source>
        <dbReference type="EMBL" id="QYJ68511.1"/>
    </source>
</evidence>
<feature type="signal peptide" evidence="2">
    <location>
        <begin position="1"/>
        <end position="16"/>
    </location>
</feature>
<gene>
    <name evidence="3" type="ORF">K1I41_01100</name>
</gene>
<sequence length="429" mass="47076">MKITLFFILISVNIFAQVANPHQASPLGAERVSNFTVSDAGNDRLEIANGTLIGGRFIPTFWSYRDTDNTFSMVFTSSIASNFDTGNSPLMLFTTTIATQPDFNAPTTGNFVWGPSGTYLPISNRPLFEWRNSSTKLMTIAANGNVGIATNTPTARLHNNGSVRFENLGNAMTPVFMLGTDAVGNVFEYPVPTGGTGGTNDIDWLKPDNVISTNIDDVIYTNGSVGVNVQTPSSNLHIDGTVRFQNLPNSTSPVFMLGTDANGNVSEYEVPTGGDGSTNDADWLKLDNSVSFSINDAIYTNGKVGVNTNNFPSVVGDEDVSFYNLFVTGGILTEEVRVALVSDWADYVFNEDYKLPTLQEVENHIKQKGHLINIPSEEKVKESGIELGEMNKLLLEKVEELTLYLIQLNKKIEQQQKQIDKLKRKRNEE</sequence>
<dbReference type="EMBL" id="CP080429">
    <property type="protein sequence ID" value="QYJ68511.1"/>
    <property type="molecule type" value="Genomic_DNA"/>
</dbReference>
<organism evidence="3 4">
    <name type="scientific">Flavobacterium litorale</name>
    <dbReference type="NCBI Taxonomy" id="2856519"/>
    <lineage>
        <taxon>Bacteria</taxon>
        <taxon>Pseudomonadati</taxon>
        <taxon>Bacteroidota</taxon>
        <taxon>Flavobacteriia</taxon>
        <taxon>Flavobacteriales</taxon>
        <taxon>Flavobacteriaceae</taxon>
        <taxon>Flavobacterium</taxon>
    </lineage>
</organism>
<name>A0ABX8VBV3_9FLAO</name>
<proteinExistence type="predicted"/>
<dbReference type="Proteomes" id="UP000825381">
    <property type="component" value="Chromosome"/>
</dbReference>
<evidence type="ECO:0000256" key="2">
    <source>
        <dbReference type="SAM" id="SignalP"/>
    </source>
</evidence>
<feature type="coiled-coil region" evidence="1">
    <location>
        <begin position="398"/>
        <end position="425"/>
    </location>
</feature>
<dbReference type="RefSeq" id="WP_220640851.1">
    <property type="nucleotide sequence ID" value="NZ_CP080429.1"/>
</dbReference>
<keyword evidence="1" id="KW-0175">Coiled coil</keyword>
<reference evidence="3 4" key="1">
    <citation type="submission" date="2021-07" db="EMBL/GenBank/DDBJ databases">
        <title>Flavobacterium WSW3-B6 sp.nov, isolated from seaweed.</title>
        <authorList>
            <person name="Muhammad N."/>
            <person name="Ho H."/>
            <person name="Lee Y.-J."/>
            <person name="Nguyen T."/>
            <person name="Ho J."/>
            <person name="Kim S.-G."/>
        </authorList>
    </citation>
    <scope>NUCLEOTIDE SEQUENCE [LARGE SCALE GENOMIC DNA]</scope>
    <source>
        <strain evidence="3 4">WSW3-B6</strain>
    </source>
</reference>